<feature type="region of interest" description="Disordered" evidence="1">
    <location>
        <begin position="137"/>
        <end position="209"/>
    </location>
</feature>
<dbReference type="Proteomes" id="UP000626109">
    <property type="component" value="Unassembled WGS sequence"/>
</dbReference>
<accession>A0A813ETA4</accession>
<feature type="compositionally biased region" description="Basic and acidic residues" evidence="1">
    <location>
        <begin position="148"/>
        <end position="162"/>
    </location>
</feature>
<evidence type="ECO:0000256" key="1">
    <source>
        <dbReference type="SAM" id="MobiDB-lite"/>
    </source>
</evidence>
<evidence type="ECO:0000313" key="4">
    <source>
        <dbReference type="Proteomes" id="UP000654075"/>
    </source>
</evidence>
<sequence>MPAFHKEYVLALVAAVAADSLRRKDGKLVDRPTAVKGDLVPPLDPRDHDEFFNKDYPVDEHPPRSKLGFKSVYPQLKRDDDFDEEVLDDSDSDGGAYDAQMNYDILRHRFGKEMKDVEVAKEKLKQEAKKLLVAQKEADAAQSSAEEAGDKADGIRAEVKEAEAEEEQVSKAVKKAKHDLAKAKKAMEKQQKLSRETKAELESLMKNKK</sequence>
<name>A0A813ETA4_POLGL</name>
<feature type="compositionally biased region" description="Low complexity" evidence="1">
    <location>
        <begin position="137"/>
        <end position="146"/>
    </location>
</feature>
<gene>
    <name evidence="2" type="ORF">PGLA1383_LOCUS22126</name>
    <name evidence="3" type="ORF">PGLA2088_LOCUS28165</name>
</gene>
<dbReference type="Proteomes" id="UP000654075">
    <property type="component" value="Unassembled WGS sequence"/>
</dbReference>
<keyword evidence="4" id="KW-1185">Reference proteome</keyword>
<evidence type="ECO:0000313" key="2">
    <source>
        <dbReference type="EMBL" id="CAE8603928.1"/>
    </source>
</evidence>
<evidence type="ECO:0000313" key="3">
    <source>
        <dbReference type="EMBL" id="CAE8693029.1"/>
    </source>
</evidence>
<dbReference type="AlphaFoldDB" id="A0A813ETA4"/>
<feature type="compositionally biased region" description="Basic and acidic residues" evidence="1">
    <location>
        <begin position="178"/>
        <end position="209"/>
    </location>
</feature>
<proteinExistence type="predicted"/>
<comment type="caution">
    <text evidence="2">The sequence shown here is derived from an EMBL/GenBank/DDBJ whole genome shotgun (WGS) entry which is preliminary data.</text>
</comment>
<dbReference type="EMBL" id="CAJNNV010015874">
    <property type="protein sequence ID" value="CAE8603928.1"/>
    <property type="molecule type" value="Genomic_DNA"/>
</dbReference>
<reference evidence="2" key="1">
    <citation type="submission" date="2021-02" db="EMBL/GenBank/DDBJ databases">
        <authorList>
            <person name="Dougan E. K."/>
            <person name="Rhodes N."/>
            <person name="Thang M."/>
            <person name="Chan C."/>
        </authorList>
    </citation>
    <scope>NUCLEOTIDE SEQUENCE</scope>
</reference>
<dbReference type="EMBL" id="CAJNNW010027760">
    <property type="protein sequence ID" value="CAE8693029.1"/>
    <property type="molecule type" value="Genomic_DNA"/>
</dbReference>
<protein>
    <submittedName>
        <fullName evidence="2">Uncharacterized protein</fullName>
    </submittedName>
</protein>
<organism evidence="2 4">
    <name type="scientific">Polarella glacialis</name>
    <name type="common">Dinoflagellate</name>
    <dbReference type="NCBI Taxonomy" id="89957"/>
    <lineage>
        <taxon>Eukaryota</taxon>
        <taxon>Sar</taxon>
        <taxon>Alveolata</taxon>
        <taxon>Dinophyceae</taxon>
        <taxon>Suessiales</taxon>
        <taxon>Suessiaceae</taxon>
        <taxon>Polarella</taxon>
    </lineage>
</organism>